<keyword evidence="8" id="KW-1185">Reference proteome</keyword>
<dbReference type="GO" id="GO:0140359">
    <property type="term" value="F:ABC-type transporter activity"/>
    <property type="evidence" value="ECO:0007669"/>
    <property type="project" value="InterPro"/>
</dbReference>
<evidence type="ECO:0000256" key="5">
    <source>
        <dbReference type="SAM" id="Phobius"/>
    </source>
</evidence>
<dbReference type="InterPro" id="IPR051328">
    <property type="entry name" value="T7SS_ABC-Transporter"/>
</dbReference>
<dbReference type="InterPro" id="IPR017501">
    <property type="entry name" value="Phage_infect_YhgE_C"/>
</dbReference>
<dbReference type="NCBIfam" id="TIGR03061">
    <property type="entry name" value="pip_yhgE_Nterm"/>
    <property type="match status" value="1"/>
</dbReference>
<dbReference type="OrthoDB" id="9811483at2"/>
<dbReference type="eggNOG" id="COG1511">
    <property type="taxonomic scope" value="Bacteria"/>
</dbReference>
<dbReference type="InterPro" id="IPR013525">
    <property type="entry name" value="ABC2_TM"/>
</dbReference>
<protein>
    <recommendedName>
        <fullName evidence="6">ABC-2 type transporter transmembrane domain-containing protein</fullName>
    </recommendedName>
</protein>
<accession>W5WAZ0</accession>
<keyword evidence="2 5" id="KW-0812">Transmembrane</keyword>
<dbReference type="PANTHER" id="PTHR43077">
    <property type="entry name" value="TRANSPORT PERMEASE YVFS-RELATED"/>
    <property type="match status" value="1"/>
</dbReference>
<evidence type="ECO:0000259" key="6">
    <source>
        <dbReference type="Pfam" id="PF12698"/>
    </source>
</evidence>
<proteinExistence type="predicted"/>
<dbReference type="InterPro" id="IPR017500">
    <property type="entry name" value="Phage_infect_YhgE_N"/>
</dbReference>
<evidence type="ECO:0000313" key="7">
    <source>
        <dbReference type="EMBL" id="AHH97930.1"/>
    </source>
</evidence>
<dbReference type="RefSeq" id="WP_025357983.1">
    <property type="nucleotide sequence ID" value="NZ_CP007155.1"/>
</dbReference>
<feature type="domain" description="ABC-2 type transporter transmembrane" evidence="6">
    <location>
        <begin position="442"/>
        <end position="627"/>
    </location>
</feature>
<feature type="transmembrane region" description="Helical" evidence="5">
    <location>
        <begin position="521"/>
        <end position="540"/>
    </location>
</feature>
<dbReference type="Gene3D" id="3.40.1710.10">
    <property type="entry name" value="abc type-2 transporter like domain"/>
    <property type="match status" value="1"/>
</dbReference>
<name>W5WAZ0_9PSEU</name>
<evidence type="ECO:0000256" key="3">
    <source>
        <dbReference type="ARBA" id="ARBA00022989"/>
    </source>
</evidence>
<feature type="transmembrane region" description="Helical" evidence="5">
    <location>
        <begin position="484"/>
        <end position="509"/>
    </location>
</feature>
<evidence type="ECO:0000313" key="8">
    <source>
        <dbReference type="Proteomes" id="UP000019225"/>
    </source>
</evidence>
<dbReference type="Proteomes" id="UP000019225">
    <property type="component" value="Chromosome"/>
</dbReference>
<evidence type="ECO:0000256" key="4">
    <source>
        <dbReference type="ARBA" id="ARBA00023136"/>
    </source>
</evidence>
<organism evidence="7 8">
    <name type="scientific">Kutzneria albida DSM 43870</name>
    <dbReference type="NCBI Taxonomy" id="1449976"/>
    <lineage>
        <taxon>Bacteria</taxon>
        <taxon>Bacillati</taxon>
        <taxon>Actinomycetota</taxon>
        <taxon>Actinomycetes</taxon>
        <taxon>Pseudonocardiales</taxon>
        <taxon>Pseudonocardiaceae</taxon>
        <taxon>Kutzneria</taxon>
    </lineage>
</organism>
<dbReference type="GO" id="GO:0016020">
    <property type="term" value="C:membrane"/>
    <property type="evidence" value="ECO:0007669"/>
    <property type="project" value="UniProtKB-SubCell"/>
</dbReference>
<dbReference type="PATRIC" id="fig|1449976.3.peg.4599"/>
<dbReference type="NCBIfam" id="TIGR03062">
    <property type="entry name" value="pip_yhgE_Cterm"/>
    <property type="match status" value="1"/>
</dbReference>
<feature type="transmembrane region" description="Helical" evidence="5">
    <location>
        <begin position="612"/>
        <end position="630"/>
    </location>
</feature>
<dbReference type="Pfam" id="PF12698">
    <property type="entry name" value="ABC2_membrane_3"/>
    <property type="match status" value="2"/>
</dbReference>
<keyword evidence="3 5" id="KW-1133">Transmembrane helix</keyword>
<dbReference type="PANTHER" id="PTHR43077:SF5">
    <property type="entry name" value="PHAGE INFECTION PROTEIN"/>
    <property type="match status" value="1"/>
</dbReference>
<evidence type="ECO:0000256" key="2">
    <source>
        <dbReference type="ARBA" id="ARBA00022692"/>
    </source>
</evidence>
<reference evidence="7 8" key="1">
    <citation type="journal article" date="2014" name="BMC Genomics">
        <title>Complete genome sequence of producer of the glycopeptide antibiotic Aculeximycin Kutzneria albida DSM 43870T, a representative of minor genus of Pseudonocardiaceae.</title>
        <authorList>
            <person name="Rebets Y."/>
            <person name="Tokovenko B."/>
            <person name="Lushchyk I."/>
            <person name="Ruckert C."/>
            <person name="Zaburannyi N."/>
            <person name="Bechthold A."/>
            <person name="Kalinowski J."/>
            <person name="Luzhetskyy A."/>
        </authorList>
    </citation>
    <scope>NUCLEOTIDE SEQUENCE [LARGE SCALE GENOMIC DNA]</scope>
    <source>
        <strain evidence="7">DSM 43870</strain>
    </source>
</reference>
<feature type="transmembrane region" description="Helical" evidence="5">
    <location>
        <begin position="21"/>
        <end position="40"/>
    </location>
</feature>
<dbReference type="KEGG" id="kal:KALB_4568"/>
<sequence length="647" mass="67905">MTAIRLALLELRRFRGPLRRLVPVALCLIPLLYGAMYLWANWDPYGKLKQIPVAVVNHDRVAHSKQGQRVDAGNQFVQQLKVAGTFDWHFVDDHEARDGLEHGRYYFTITVPEDLSGKLATAANTQPEQASITIQLNDANNYVIGVMSEAVQPELQDQVNSAAHAAYVRAIYGELSQVRDKLGVASDGAHRLVDATATAQQGTRALSSGTSALRSGTAQLAEGARQISQATSTLDNAVSKAATAVADKLPGAAATLVTAANLTAQGLSALHTGTSQVKQGTARAVTDLNQLGDAAPQLRGNPVYQRAVHDAEQVDAVAGQIDGQAAAADANAQQVLSEARQLQANVGDARQGVLAATAPVRLIDAGARDVSGGAATLSQATDAADQGAQSLKSAADQAHSGAAEIAGTVDDGLRQIPATSPDEVSHAAEVLGTPVRIYRDNLNPAGVYGRGFAPFFFGIALWVFGLFAYLLLRPVNPRALASRISPLTVAVAGWLPAAVLGVAGALLLFTVVDLGLGLDPVNPVLTVALLALGAATFVAVDHFLRTTLGAPGDVLSLVLLILQLTSSGGLYPMPTTPGLFQVLNPVLPMTYLIDGLRITTSGGLTANLVRDFLVLAGVLVLFLGLTSLTVRRQRMWTPARLHPDVEL</sequence>
<evidence type="ECO:0000256" key="1">
    <source>
        <dbReference type="ARBA" id="ARBA00004141"/>
    </source>
</evidence>
<gene>
    <name evidence="7" type="ORF">KALB_4568</name>
</gene>
<keyword evidence="4 5" id="KW-0472">Membrane</keyword>
<feature type="transmembrane region" description="Helical" evidence="5">
    <location>
        <begin position="452"/>
        <end position="472"/>
    </location>
</feature>
<dbReference type="STRING" id="1449976.KALB_4568"/>
<dbReference type="AlphaFoldDB" id="W5WAZ0"/>
<feature type="domain" description="ABC-2 type transporter transmembrane" evidence="6">
    <location>
        <begin position="27"/>
        <end position="163"/>
    </location>
</feature>
<feature type="transmembrane region" description="Helical" evidence="5">
    <location>
        <begin position="552"/>
        <end position="571"/>
    </location>
</feature>
<dbReference type="EMBL" id="CP007155">
    <property type="protein sequence ID" value="AHH97930.1"/>
    <property type="molecule type" value="Genomic_DNA"/>
</dbReference>
<comment type="subcellular location">
    <subcellularLocation>
        <location evidence="1">Membrane</location>
        <topology evidence="1">Multi-pass membrane protein</topology>
    </subcellularLocation>
</comment>
<dbReference type="HOGENOM" id="CLU_004534_1_1_11"/>